<dbReference type="Proteomes" id="UP001165270">
    <property type="component" value="Unassembled WGS sequence"/>
</dbReference>
<name>A0ABS9XPG6_9ACTN</name>
<dbReference type="EMBL" id="JALDAX010000013">
    <property type="protein sequence ID" value="MCI3243850.1"/>
    <property type="molecule type" value="Genomic_DNA"/>
</dbReference>
<organism evidence="3 4">
    <name type="scientific">Streptomyces spinosisporus</name>
    <dbReference type="NCBI Taxonomy" id="2927582"/>
    <lineage>
        <taxon>Bacteria</taxon>
        <taxon>Bacillati</taxon>
        <taxon>Actinomycetota</taxon>
        <taxon>Actinomycetes</taxon>
        <taxon>Kitasatosporales</taxon>
        <taxon>Streptomycetaceae</taxon>
        <taxon>Streptomyces</taxon>
    </lineage>
</organism>
<keyword evidence="2" id="KW-1133">Transmembrane helix</keyword>
<keyword evidence="2" id="KW-0472">Membrane</keyword>
<evidence type="ECO:0008006" key="5">
    <source>
        <dbReference type="Google" id="ProtNLM"/>
    </source>
</evidence>
<evidence type="ECO:0000256" key="1">
    <source>
        <dbReference type="SAM" id="MobiDB-lite"/>
    </source>
</evidence>
<feature type="transmembrane region" description="Helical" evidence="2">
    <location>
        <begin position="87"/>
        <end position="111"/>
    </location>
</feature>
<keyword evidence="2" id="KW-0812">Transmembrane</keyword>
<feature type="region of interest" description="Disordered" evidence="1">
    <location>
        <begin position="155"/>
        <end position="175"/>
    </location>
</feature>
<sequence>MRRVLAAITNVPGGTVGAEGTAGADGSGGGSPEPAPGSCSSTEQPAPGPTYNGLVEHAIDDEGRTTRMDTLDRHRTDDHIRLMRATVIYCTGGVVVLVILLAGLATVLGLFHVTSPVVLGPVLSGAMTLVVATGYRLGRLLSSLTRAGHAVIPEDRRAVAPDAPPASGPTVGDRS</sequence>
<reference evidence="3" key="1">
    <citation type="submission" date="2022-03" db="EMBL/GenBank/DDBJ databases">
        <title>Streptomyces 7R015 and 7R016 isolated from Barleria lupulina in Thailand.</title>
        <authorList>
            <person name="Kanchanasin P."/>
            <person name="Phongsopitanun W."/>
            <person name="Tanasupawat S."/>
        </authorList>
    </citation>
    <scope>NUCLEOTIDE SEQUENCE</scope>
    <source>
        <strain evidence="3">7R016</strain>
    </source>
</reference>
<accession>A0ABS9XPG6</accession>
<evidence type="ECO:0000313" key="4">
    <source>
        <dbReference type="Proteomes" id="UP001165270"/>
    </source>
</evidence>
<keyword evidence="4" id="KW-1185">Reference proteome</keyword>
<gene>
    <name evidence="3" type="ORF">MQN93_29420</name>
</gene>
<evidence type="ECO:0000313" key="3">
    <source>
        <dbReference type="EMBL" id="MCI3243850.1"/>
    </source>
</evidence>
<protein>
    <recommendedName>
        <fullName evidence="5">Phage holin family protein</fullName>
    </recommendedName>
</protein>
<feature type="transmembrane region" description="Helical" evidence="2">
    <location>
        <begin position="117"/>
        <end position="137"/>
    </location>
</feature>
<evidence type="ECO:0000256" key="2">
    <source>
        <dbReference type="SAM" id="Phobius"/>
    </source>
</evidence>
<comment type="caution">
    <text evidence="3">The sequence shown here is derived from an EMBL/GenBank/DDBJ whole genome shotgun (WGS) entry which is preliminary data.</text>
</comment>
<proteinExistence type="predicted"/>
<feature type="region of interest" description="Disordered" evidence="1">
    <location>
        <begin position="15"/>
        <end position="53"/>
    </location>
</feature>
<dbReference type="RefSeq" id="WP_242711931.1">
    <property type="nucleotide sequence ID" value="NZ_JALDAX010000013.1"/>
</dbReference>